<proteinExistence type="predicted"/>
<comment type="caution">
    <text evidence="1">The sequence shown here is derived from an EMBL/GenBank/DDBJ whole genome shotgun (WGS) entry which is preliminary data.</text>
</comment>
<dbReference type="Proteomes" id="UP001060085">
    <property type="component" value="Linkage Group LG06"/>
</dbReference>
<reference evidence="2" key="1">
    <citation type="journal article" date="2023" name="Nat. Plants">
        <title>Single-cell RNA sequencing provides a high-resolution roadmap for understanding the multicellular compartmentation of specialized metabolism.</title>
        <authorList>
            <person name="Sun S."/>
            <person name="Shen X."/>
            <person name="Li Y."/>
            <person name="Li Y."/>
            <person name="Wang S."/>
            <person name="Li R."/>
            <person name="Zhang H."/>
            <person name="Shen G."/>
            <person name="Guo B."/>
            <person name="Wei J."/>
            <person name="Xu J."/>
            <person name="St-Pierre B."/>
            <person name="Chen S."/>
            <person name="Sun C."/>
        </authorList>
    </citation>
    <scope>NUCLEOTIDE SEQUENCE [LARGE SCALE GENOMIC DNA]</scope>
</reference>
<evidence type="ECO:0000313" key="1">
    <source>
        <dbReference type="EMBL" id="KAI5659761.1"/>
    </source>
</evidence>
<organism evidence="1 2">
    <name type="scientific">Catharanthus roseus</name>
    <name type="common">Madagascar periwinkle</name>
    <name type="synonym">Vinca rosea</name>
    <dbReference type="NCBI Taxonomy" id="4058"/>
    <lineage>
        <taxon>Eukaryota</taxon>
        <taxon>Viridiplantae</taxon>
        <taxon>Streptophyta</taxon>
        <taxon>Embryophyta</taxon>
        <taxon>Tracheophyta</taxon>
        <taxon>Spermatophyta</taxon>
        <taxon>Magnoliopsida</taxon>
        <taxon>eudicotyledons</taxon>
        <taxon>Gunneridae</taxon>
        <taxon>Pentapetalae</taxon>
        <taxon>asterids</taxon>
        <taxon>lamiids</taxon>
        <taxon>Gentianales</taxon>
        <taxon>Apocynaceae</taxon>
        <taxon>Rauvolfioideae</taxon>
        <taxon>Vinceae</taxon>
        <taxon>Catharanthinae</taxon>
        <taxon>Catharanthus</taxon>
    </lineage>
</organism>
<keyword evidence="2" id="KW-1185">Reference proteome</keyword>
<sequence length="170" mass="20205">MTTCENWQLFVHDRRHNYAIGVYTHGQAQATKLTDEQLIQTEQFRKSHVLTHNVLRFFREQNVGCAVWHIDQNVLTKDEEVASLFVNGSWKKLLNEIDEKEYIRKLDVLKTKWQSRPDFLHYLFNTWLNLLAHKFVRVLTKSVMHFGVETTNRAESEHFSAEVVAFNMPW</sequence>
<accession>A0ACC0AJT4</accession>
<name>A0ACC0AJT4_CATRO</name>
<gene>
    <name evidence="1" type="ORF">M9H77_28554</name>
</gene>
<protein>
    <submittedName>
        <fullName evidence="1">Uncharacterized protein</fullName>
    </submittedName>
</protein>
<dbReference type="EMBL" id="CM044706">
    <property type="protein sequence ID" value="KAI5659761.1"/>
    <property type="molecule type" value="Genomic_DNA"/>
</dbReference>
<evidence type="ECO:0000313" key="2">
    <source>
        <dbReference type="Proteomes" id="UP001060085"/>
    </source>
</evidence>